<feature type="repeat" description="ANK" evidence="3">
    <location>
        <begin position="63"/>
        <end position="95"/>
    </location>
</feature>
<accession>A0ABT3Q167</accession>
<dbReference type="PROSITE" id="PS50088">
    <property type="entry name" value="ANK_REPEAT"/>
    <property type="match status" value="2"/>
</dbReference>
<evidence type="ECO:0000256" key="1">
    <source>
        <dbReference type="ARBA" id="ARBA00022737"/>
    </source>
</evidence>
<comment type="caution">
    <text evidence="4">The sequence shown here is derived from an EMBL/GenBank/DDBJ whole genome shotgun (WGS) entry which is preliminary data.</text>
</comment>
<dbReference type="PANTHER" id="PTHR24171:SF8">
    <property type="entry name" value="BRCA1-ASSOCIATED RING DOMAIN PROTEIN 1"/>
    <property type="match status" value="1"/>
</dbReference>
<keyword evidence="1" id="KW-0677">Repeat</keyword>
<evidence type="ECO:0000313" key="5">
    <source>
        <dbReference type="Proteomes" id="UP001207337"/>
    </source>
</evidence>
<reference evidence="4 5" key="1">
    <citation type="submission" date="2021-11" db="EMBL/GenBank/DDBJ databases">
        <title>Aliifidinibius sp. nov., a new bacterium isolated from saline soil.</title>
        <authorList>
            <person name="Galisteo C."/>
            <person name="De La Haba R."/>
            <person name="Sanchez-Porro C."/>
            <person name="Ventosa A."/>
        </authorList>
    </citation>
    <scope>NUCLEOTIDE SEQUENCE [LARGE SCALE GENOMIC DNA]</scope>
    <source>
        <strain evidence="4 5">KACC 190600</strain>
    </source>
</reference>
<sequence length="160" mass="17177">MKAINSLTKVFGFLLISVIFMTATEIAEAQMKSDIIQYVLKSDSKALSTALSNGADVNQQTKVGNTPLMIAAKIGDRLTIEALLSNDANVNLRNDAGATALMIAAKYNNSHIVTALLDNGADPTIKNNDGHTASSFAKAYKRSEIFAQLKLAEQNFIAQK</sequence>
<proteinExistence type="predicted"/>
<keyword evidence="5" id="KW-1185">Reference proteome</keyword>
<dbReference type="EMBL" id="JAJNDC010000003">
    <property type="protein sequence ID" value="MCW9713847.1"/>
    <property type="molecule type" value="Genomic_DNA"/>
</dbReference>
<keyword evidence="2 3" id="KW-0040">ANK repeat</keyword>
<protein>
    <submittedName>
        <fullName evidence="4">Ankyrin repeat domain-containing protein</fullName>
    </submittedName>
</protein>
<dbReference type="PROSITE" id="PS50297">
    <property type="entry name" value="ANK_REP_REGION"/>
    <property type="match status" value="2"/>
</dbReference>
<gene>
    <name evidence="4" type="ORF">LQ318_13120</name>
</gene>
<dbReference type="SUPFAM" id="SSF48403">
    <property type="entry name" value="Ankyrin repeat"/>
    <property type="match status" value="1"/>
</dbReference>
<evidence type="ECO:0000256" key="3">
    <source>
        <dbReference type="PROSITE-ProRule" id="PRU00023"/>
    </source>
</evidence>
<dbReference type="SMART" id="SM00248">
    <property type="entry name" value="ANK"/>
    <property type="match status" value="2"/>
</dbReference>
<dbReference type="RefSeq" id="WP_265790839.1">
    <property type="nucleotide sequence ID" value="NZ_BAABRS010000003.1"/>
</dbReference>
<dbReference type="InterPro" id="IPR036770">
    <property type="entry name" value="Ankyrin_rpt-contain_sf"/>
</dbReference>
<name>A0ABT3Q167_9BACT</name>
<dbReference type="Gene3D" id="1.25.40.20">
    <property type="entry name" value="Ankyrin repeat-containing domain"/>
    <property type="match status" value="1"/>
</dbReference>
<dbReference type="Proteomes" id="UP001207337">
    <property type="component" value="Unassembled WGS sequence"/>
</dbReference>
<evidence type="ECO:0000256" key="2">
    <source>
        <dbReference type="ARBA" id="ARBA00023043"/>
    </source>
</evidence>
<evidence type="ECO:0000313" key="4">
    <source>
        <dbReference type="EMBL" id="MCW9713847.1"/>
    </source>
</evidence>
<dbReference type="InterPro" id="IPR002110">
    <property type="entry name" value="Ankyrin_rpt"/>
</dbReference>
<feature type="repeat" description="ANK" evidence="3">
    <location>
        <begin position="96"/>
        <end position="128"/>
    </location>
</feature>
<organism evidence="4 5">
    <name type="scientific">Fodinibius salicampi</name>
    <dbReference type="NCBI Taxonomy" id="1920655"/>
    <lineage>
        <taxon>Bacteria</taxon>
        <taxon>Pseudomonadati</taxon>
        <taxon>Balneolota</taxon>
        <taxon>Balneolia</taxon>
        <taxon>Balneolales</taxon>
        <taxon>Balneolaceae</taxon>
        <taxon>Fodinibius</taxon>
    </lineage>
</organism>
<dbReference type="Pfam" id="PF12796">
    <property type="entry name" value="Ank_2"/>
    <property type="match status" value="1"/>
</dbReference>
<dbReference type="PANTHER" id="PTHR24171">
    <property type="entry name" value="ANKYRIN REPEAT DOMAIN-CONTAINING PROTEIN 39-RELATED"/>
    <property type="match status" value="1"/>
</dbReference>